<dbReference type="GO" id="GO:0005385">
    <property type="term" value="F:zinc ion transmembrane transporter activity"/>
    <property type="evidence" value="ECO:0007669"/>
    <property type="project" value="TreeGrafter"/>
</dbReference>
<feature type="transmembrane region" description="Helical" evidence="5">
    <location>
        <begin position="34"/>
        <end position="55"/>
    </location>
</feature>
<evidence type="ECO:0000256" key="1">
    <source>
        <dbReference type="ARBA" id="ARBA00004141"/>
    </source>
</evidence>
<evidence type="ECO:0000256" key="4">
    <source>
        <dbReference type="ARBA" id="ARBA00023136"/>
    </source>
</evidence>
<evidence type="ECO:0000313" key="7">
    <source>
        <dbReference type="Proteomes" id="UP000594688"/>
    </source>
</evidence>
<dbReference type="Proteomes" id="UP000594688">
    <property type="component" value="Chromosome"/>
</dbReference>
<keyword evidence="2 5" id="KW-0812">Transmembrane</keyword>
<evidence type="ECO:0000256" key="5">
    <source>
        <dbReference type="SAM" id="Phobius"/>
    </source>
</evidence>
<dbReference type="KEGG" id="nli:G3M70_11795"/>
<keyword evidence="3 5" id="KW-1133">Transmembrane helix</keyword>
<comment type="subcellular location">
    <subcellularLocation>
        <location evidence="1">Membrane</location>
        <topology evidence="1">Multi-pass membrane protein</topology>
    </subcellularLocation>
</comment>
<accession>A0A7T0BX24</accession>
<dbReference type="EMBL" id="CP048685">
    <property type="protein sequence ID" value="QPJ62515.1"/>
    <property type="molecule type" value="Genomic_DNA"/>
</dbReference>
<dbReference type="PANTHER" id="PTHR11040">
    <property type="entry name" value="ZINC/IRON TRANSPORTER"/>
    <property type="match status" value="1"/>
</dbReference>
<gene>
    <name evidence="6" type="ORF">G3M70_11795</name>
</gene>
<dbReference type="InterPro" id="IPR003689">
    <property type="entry name" value="ZIP"/>
</dbReference>
<feature type="transmembrane region" description="Helical" evidence="5">
    <location>
        <begin position="67"/>
        <end position="89"/>
    </location>
</feature>
<keyword evidence="4 5" id="KW-0472">Membrane</keyword>
<feature type="transmembrane region" description="Helical" evidence="5">
    <location>
        <begin position="128"/>
        <end position="145"/>
    </location>
</feature>
<sequence>MAFQKMGLTALLGLSFHAFVEGFAMGAATLMNFGFAVVAAIIFHKFPAAMLLGALFIKGGEYDKKTIVSVIFLFALTTPLGVLLSFGVFNLIDKYWLGVAIAVSAGTFIYLAFFDLMLIGNKRKGNKTLNIIFFGFGALAMLLFQG</sequence>
<organism evidence="6 7">
    <name type="scientific">Candidatus Nitronauta litoralis</name>
    <dbReference type="NCBI Taxonomy" id="2705533"/>
    <lineage>
        <taxon>Bacteria</taxon>
        <taxon>Pseudomonadati</taxon>
        <taxon>Nitrospinota/Tectimicrobiota group</taxon>
        <taxon>Nitrospinota</taxon>
        <taxon>Nitrospinia</taxon>
        <taxon>Nitrospinales</taxon>
        <taxon>Nitrospinaceae</taxon>
        <taxon>Candidatus Nitronauta</taxon>
    </lineage>
</organism>
<dbReference type="AlphaFoldDB" id="A0A7T0BX24"/>
<reference evidence="6 7" key="1">
    <citation type="submission" date="2020-02" db="EMBL/GenBank/DDBJ databases">
        <title>Genomic and physiological characterization of two novel Nitrospinaceae genera.</title>
        <authorList>
            <person name="Mueller A.J."/>
            <person name="Jung M.-Y."/>
            <person name="Strachan C.R."/>
            <person name="Herbold C.W."/>
            <person name="Kirkegaard R.H."/>
            <person name="Daims H."/>
        </authorList>
    </citation>
    <scope>NUCLEOTIDE SEQUENCE [LARGE SCALE GENOMIC DNA]</scope>
    <source>
        <strain evidence="6">EB</strain>
    </source>
</reference>
<name>A0A7T0BX24_9BACT</name>
<evidence type="ECO:0000256" key="3">
    <source>
        <dbReference type="ARBA" id="ARBA00022989"/>
    </source>
</evidence>
<evidence type="ECO:0000313" key="6">
    <source>
        <dbReference type="EMBL" id="QPJ62515.1"/>
    </source>
</evidence>
<proteinExistence type="predicted"/>
<dbReference type="PANTHER" id="PTHR11040:SF44">
    <property type="entry name" value="PROTEIN ZNTC-RELATED"/>
    <property type="match status" value="1"/>
</dbReference>
<dbReference type="Pfam" id="PF02535">
    <property type="entry name" value="Zip"/>
    <property type="match status" value="1"/>
</dbReference>
<protein>
    <submittedName>
        <fullName evidence="6">ZIP family metal transporter</fullName>
    </submittedName>
</protein>
<dbReference type="GO" id="GO:0016020">
    <property type="term" value="C:membrane"/>
    <property type="evidence" value="ECO:0007669"/>
    <property type="project" value="UniProtKB-SubCell"/>
</dbReference>
<feature type="transmembrane region" description="Helical" evidence="5">
    <location>
        <begin position="95"/>
        <end position="116"/>
    </location>
</feature>
<evidence type="ECO:0000256" key="2">
    <source>
        <dbReference type="ARBA" id="ARBA00022692"/>
    </source>
</evidence>